<dbReference type="GeneID" id="109371959"/>
<protein>
    <submittedName>
        <fullName evidence="3">Uncharacterized protein LOC109371959</fullName>
    </submittedName>
</protein>
<feature type="region of interest" description="Disordered" evidence="1">
    <location>
        <begin position="29"/>
        <end position="97"/>
    </location>
</feature>
<feature type="region of interest" description="Disordered" evidence="1">
    <location>
        <begin position="131"/>
        <end position="262"/>
    </location>
</feature>
<dbReference type="Proteomes" id="UP000694851">
    <property type="component" value="Unplaced"/>
</dbReference>
<dbReference type="RefSeq" id="XP_019480290.1">
    <property type="nucleotide sequence ID" value="XM_019624745.1"/>
</dbReference>
<dbReference type="KEGG" id="hai:109371959"/>
<gene>
    <name evidence="3" type="primary">LOC109371959</name>
</gene>
<accession>A0A8B7PV24</accession>
<dbReference type="AlphaFoldDB" id="A0A8B7PV24"/>
<reference evidence="3" key="1">
    <citation type="submission" date="2025-08" db="UniProtKB">
        <authorList>
            <consortium name="RefSeq"/>
        </authorList>
    </citation>
    <scope>IDENTIFICATION</scope>
    <source>
        <tissue evidence="3">Muscle</tissue>
    </source>
</reference>
<organism evidence="2 3">
    <name type="scientific">Hipposideros armiger</name>
    <name type="common">Great Himalayan leaf-nosed bat</name>
    <dbReference type="NCBI Taxonomy" id="186990"/>
    <lineage>
        <taxon>Eukaryota</taxon>
        <taxon>Metazoa</taxon>
        <taxon>Chordata</taxon>
        <taxon>Craniata</taxon>
        <taxon>Vertebrata</taxon>
        <taxon>Euteleostomi</taxon>
        <taxon>Mammalia</taxon>
        <taxon>Eutheria</taxon>
        <taxon>Laurasiatheria</taxon>
        <taxon>Chiroptera</taxon>
        <taxon>Yinpterochiroptera</taxon>
        <taxon>Rhinolophoidea</taxon>
        <taxon>Hipposideridae</taxon>
        <taxon>Hipposideros</taxon>
    </lineage>
</organism>
<keyword evidence="2" id="KW-1185">Reference proteome</keyword>
<name>A0A8B7PV24_HIPAR</name>
<evidence type="ECO:0000256" key="1">
    <source>
        <dbReference type="SAM" id="MobiDB-lite"/>
    </source>
</evidence>
<evidence type="ECO:0000313" key="2">
    <source>
        <dbReference type="Proteomes" id="UP000694851"/>
    </source>
</evidence>
<proteinExistence type="predicted"/>
<feature type="compositionally biased region" description="Polar residues" evidence="1">
    <location>
        <begin position="204"/>
        <end position="224"/>
    </location>
</feature>
<evidence type="ECO:0000313" key="3">
    <source>
        <dbReference type="RefSeq" id="XP_019480290.1"/>
    </source>
</evidence>
<sequence length="386" mass="40765">MVPPPPPPFSGSAPAAARAPLRCLWGESRWRAGGGGGGSGDLSLPPSCCLRRKSASPGRSSLSGWGGAGGAGPSASTEGPGGNKQLRRRELGSGGRRRVLLFPADPVNSPFPGAAAFTALSPWMLRFTRAPARAGRRSDSPHPSSVPQAASGPTPWERGPPEPERLPAQGETHFSEREEQTSSSSRASESLEESDETRAAAPSSRPSTGLQLWSQLAIWQQPPQRRTPDLRLLQSDRRPPPGWEVRDSRSCDPQGEPQAVGLPGAGLRIRVQGEAGPSANTALVGPPPCAPSPPVHLSTLRGRAPLRQPPHLRTTSTSLRSVSFLPLRRLATVLSQTPTLGLRGEGLAPNGPSTAWRLRPGRLSFVGRGLPAQETVKTAQLPKRRV</sequence>
<feature type="compositionally biased region" description="Basic and acidic residues" evidence="1">
    <location>
        <begin position="226"/>
        <end position="250"/>
    </location>
</feature>